<protein>
    <recommendedName>
        <fullName evidence="3">Sulfurtransferase TusA family protein</fullName>
    </recommendedName>
</protein>
<proteinExistence type="predicted"/>
<dbReference type="Proteomes" id="UP000664835">
    <property type="component" value="Unassembled WGS sequence"/>
</dbReference>
<gene>
    <name evidence="1" type="ORF">J3998_09160</name>
</gene>
<organism evidence="1 2">
    <name type="scientific">Thiomicrorhabdus marina</name>
    <dbReference type="NCBI Taxonomy" id="2818442"/>
    <lineage>
        <taxon>Bacteria</taxon>
        <taxon>Pseudomonadati</taxon>
        <taxon>Pseudomonadota</taxon>
        <taxon>Gammaproteobacteria</taxon>
        <taxon>Thiotrichales</taxon>
        <taxon>Piscirickettsiaceae</taxon>
        <taxon>Thiomicrorhabdus</taxon>
    </lineage>
</organism>
<name>A0ABS3Q6P8_9GAMM</name>
<evidence type="ECO:0008006" key="3">
    <source>
        <dbReference type="Google" id="ProtNLM"/>
    </source>
</evidence>
<dbReference type="EMBL" id="JAGETV010000016">
    <property type="protein sequence ID" value="MBO1927743.1"/>
    <property type="molecule type" value="Genomic_DNA"/>
</dbReference>
<accession>A0ABS3Q6P8</accession>
<dbReference type="Gene3D" id="3.30.110.40">
    <property type="entry name" value="TusA-like domain"/>
    <property type="match status" value="1"/>
</dbReference>
<dbReference type="SUPFAM" id="SSF64307">
    <property type="entry name" value="SirA-like"/>
    <property type="match status" value="1"/>
</dbReference>
<evidence type="ECO:0000313" key="1">
    <source>
        <dbReference type="EMBL" id="MBO1927743.1"/>
    </source>
</evidence>
<comment type="caution">
    <text evidence="1">The sequence shown here is derived from an EMBL/GenBank/DDBJ whole genome shotgun (WGS) entry which is preliminary data.</text>
</comment>
<sequence length="59" mass="6751">MPVIKLKQALHHQSSEMQFTILLKDKGGLKDIPAFCQQQSLLCELVSETPVIEFLIQRQ</sequence>
<reference evidence="1 2" key="1">
    <citation type="submission" date="2021-03" db="EMBL/GenBank/DDBJ databases">
        <title>Thiomicrorhabdus sp.nov.,novel sulfur-oxidizing bacteria isolated from coastal sediment.</title>
        <authorList>
            <person name="Liu X."/>
        </authorList>
    </citation>
    <scope>NUCLEOTIDE SEQUENCE [LARGE SCALE GENOMIC DNA]</scope>
    <source>
        <strain evidence="1 2">6S2-11</strain>
    </source>
</reference>
<evidence type="ECO:0000313" key="2">
    <source>
        <dbReference type="Proteomes" id="UP000664835"/>
    </source>
</evidence>
<dbReference type="InterPro" id="IPR036868">
    <property type="entry name" value="TusA-like_sf"/>
</dbReference>
<keyword evidence="2" id="KW-1185">Reference proteome</keyword>